<evidence type="ECO:0000256" key="8">
    <source>
        <dbReference type="ARBA" id="ARBA00023303"/>
    </source>
</evidence>
<dbReference type="PROSITE" id="PS50042">
    <property type="entry name" value="CNMP_BINDING_3"/>
    <property type="match status" value="1"/>
</dbReference>
<dbReference type="InterPro" id="IPR000595">
    <property type="entry name" value="cNMP-bd_dom"/>
</dbReference>
<dbReference type="PANTHER" id="PTHR45638">
    <property type="entry name" value="CYCLIC NUCLEOTIDE-GATED CATION CHANNEL SUBUNIT A"/>
    <property type="match status" value="1"/>
</dbReference>
<dbReference type="GO" id="GO:0044877">
    <property type="term" value="F:protein-containing complex binding"/>
    <property type="evidence" value="ECO:0007669"/>
    <property type="project" value="TreeGrafter"/>
</dbReference>
<dbReference type="Pfam" id="PF00027">
    <property type="entry name" value="cNMP_binding"/>
    <property type="match status" value="1"/>
</dbReference>
<dbReference type="STRING" id="1499966.U14_00239"/>
<evidence type="ECO:0000256" key="2">
    <source>
        <dbReference type="ARBA" id="ARBA00022448"/>
    </source>
</evidence>
<dbReference type="CDD" id="cd00038">
    <property type="entry name" value="CAP_ED"/>
    <property type="match status" value="1"/>
</dbReference>
<dbReference type="Proteomes" id="UP000030700">
    <property type="component" value="Unassembled WGS sequence"/>
</dbReference>
<feature type="domain" description="Cyclic nucleotide-binding" evidence="9">
    <location>
        <begin position="15"/>
        <end position="105"/>
    </location>
</feature>
<dbReference type="Gene3D" id="2.60.120.10">
    <property type="entry name" value="Jelly Rolls"/>
    <property type="match status" value="1"/>
</dbReference>
<evidence type="ECO:0000313" key="11">
    <source>
        <dbReference type="Proteomes" id="UP000030700"/>
    </source>
</evidence>
<keyword evidence="8" id="KW-0407">Ion channel</keyword>
<dbReference type="PROSITE" id="PS00889">
    <property type="entry name" value="CNMP_BINDING_2"/>
    <property type="match status" value="1"/>
</dbReference>
<evidence type="ECO:0000256" key="3">
    <source>
        <dbReference type="ARBA" id="ARBA00022692"/>
    </source>
</evidence>
<keyword evidence="2" id="KW-0813">Transport</keyword>
<proteinExistence type="predicted"/>
<organism evidence="10">
    <name type="scientific">Candidatus Moduliflexus flocculans</name>
    <dbReference type="NCBI Taxonomy" id="1499966"/>
    <lineage>
        <taxon>Bacteria</taxon>
        <taxon>Candidatus Moduliflexota</taxon>
        <taxon>Candidatus Moduliflexia</taxon>
        <taxon>Candidatus Moduliflexales</taxon>
        <taxon>Candidatus Moduliflexaceae</taxon>
    </lineage>
</organism>
<sequence>MESPNLLTIIRQCTLFKNIDDLSSYLLLHYGKIRLFAAGETIFKKGDFSRGAFGLIVSGQVGIISDTGQVIRGMGSGEILGELGVTSPQNKRTATVKAIKPTELFEWNVDMMKTQLPEIMKRLKDLAWKNASNYYE</sequence>
<dbReference type="InterPro" id="IPR018488">
    <property type="entry name" value="cNMP-bd_CS"/>
</dbReference>
<keyword evidence="11" id="KW-1185">Reference proteome</keyword>
<dbReference type="SMART" id="SM00100">
    <property type="entry name" value="cNMP"/>
    <property type="match status" value="1"/>
</dbReference>
<dbReference type="GO" id="GO:0005221">
    <property type="term" value="F:intracellularly cyclic nucleotide-activated monoatomic cation channel activity"/>
    <property type="evidence" value="ECO:0007669"/>
    <property type="project" value="InterPro"/>
</dbReference>
<evidence type="ECO:0000256" key="7">
    <source>
        <dbReference type="ARBA" id="ARBA00023286"/>
    </source>
</evidence>
<keyword evidence="10" id="KW-0675">Receptor</keyword>
<keyword evidence="6" id="KW-0472">Membrane</keyword>
<evidence type="ECO:0000256" key="6">
    <source>
        <dbReference type="ARBA" id="ARBA00023136"/>
    </source>
</evidence>
<dbReference type="HOGENOM" id="CLU_1861260_0_0_0"/>
<keyword evidence="3" id="KW-0812">Transmembrane</keyword>
<dbReference type="PANTHER" id="PTHR45638:SF11">
    <property type="entry name" value="CYCLIC NUCLEOTIDE-GATED CATION CHANNEL SUBUNIT A"/>
    <property type="match status" value="1"/>
</dbReference>
<dbReference type="SUPFAM" id="SSF51206">
    <property type="entry name" value="cAMP-binding domain-like"/>
    <property type="match status" value="1"/>
</dbReference>
<reference evidence="10" key="1">
    <citation type="journal article" date="2015" name="PeerJ">
        <title>First genomic representation of candidate bacterial phylum KSB3 points to enhanced environmental sensing as a trigger of wastewater bulking.</title>
        <authorList>
            <person name="Sekiguchi Y."/>
            <person name="Ohashi A."/>
            <person name="Parks D.H."/>
            <person name="Yamauchi T."/>
            <person name="Tyson G.W."/>
            <person name="Hugenholtz P."/>
        </authorList>
    </citation>
    <scope>NUCLEOTIDE SEQUENCE [LARGE SCALE GENOMIC DNA]</scope>
</reference>
<accession>A0A0S6VPI8</accession>
<evidence type="ECO:0000256" key="4">
    <source>
        <dbReference type="ARBA" id="ARBA00022989"/>
    </source>
</evidence>
<dbReference type="InterPro" id="IPR014710">
    <property type="entry name" value="RmlC-like_jellyroll"/>
</dbReference>
<comment type="subcellular location">
    <subcellularLocation>
        <location evidence="1">Membrane</location>
        <topology evidence="1">Multi-pass membrane protein</topology>
    </subcellularLocation>
</comment>
<dbReference type="GO" id="GO:0016020">
    <property type="term" value="C:membrane"/>
    <property type="evidence" value="ECO:0007669"/>
    <property type="project" value="UniProtKB-SubCell"/>
</dbReference>
<dbReference type="InterPro" id="IPR050866">
    <property type="entry name" value="CNG_cation_channel"/>
</dbReference>
<keyword evidence="5" id="KW-0406">Ion transport</keyword>
<dbReference type="EMBL" id="DF820455">
    <property type="protein sequence ID" value="GAK49021.1"/>
    <property type="molecule type" value="Genomic_DNA"/>
</dbReference>
<dbReference type="InterPro" id="IPR018490">
    <property type="entry name" value="cNMP-bd_dom_sf"/>
</dbReference>
<gene>
    <name evidence="10" type="ORF">U14_00239</name>
</gene>
<keyword evidence="4" id="KW-1133">Transmembrane helix</keyword>
<evidence type="ECO:0000256" key="1">
    <source>
        <dbReference type="ARBA" id="ARBA00004141"/>
    </source>
</evidence>
<evidence type="ECO:0000259" key="9">
    <source>
        <dbReference type="PROSITE" id="PS50042"/>
    </source>
</evidence>
<dbReference type="AlphaFoldDB" id="A0A0S6VPI8"/>
<name>A0A0S6VPI8_9BACT</name>
<evidence type="ECO:0000256" key="5">
    <source>
        <dbReference type="ARBA" id="ARBA00023065"/>
    </source>
</evidence>
<evidence type="ECO:0000313" key="10">
    <source>
        <dbReference type="EMBL" id="GAK49021.1"/>
    </source>
</evidence>
<keyword evidence="7" id="KW-1071">Ligand-gated ion channel</keyword>
<protein>
    <submittedName>
        <fullName evidence="10">Thyroid receptor-interacting protein, putative</fullName>
    </submittedName>
</protein>